<dbReference type="Proteomes" id="UP000297834">
    <property type="component" value="Unassembled WGS sequence"/>
</dbReference>
<reference evidence="2 3" key="1">
    <citation type="submission" date="2019-03" db="EMBL/GenBank/DDBJ databases">
        <title>Alkanindiges illinoisensis: a potential pathogenic isolated from ascites of a gastric cancer patient with abdominal metastasis.</title>
        <authorList>
            <person name="Hu X."/>
            <person name="Yang B."/>
            <person name="Yan X."/>
            <person name="Lin L."/>
            <person name="Zhao H."/>
            <person name="Zhou F."/>
            <person name="Su B."/>
            <person name="Chen J."/>
            <person name="Rui Y."/>
            <person name="Wang Q."/>
            <person name="Zheng L."/>
        </authorList>
    </citation>
    <scope>NUCLEOTIDE SEQUENCE [LARGE SCALE GENOMIC DNA]</scope>
    <source>
        <strain evidence="2 3">NFYY 23406</strain>
    </source>
</reference>
<keyword evidence="3" id="KW-1185">Reference proteome</keyword>
<dbReference type="CDD" id="cd09757">
    <property type="entry name" value="Cas8c_I-C"/>
    <property type="match status" value="1"/>
</dbReference>
<proteinExistence type="predicted"/>
<comment type="caution">
    <text evidence="2">The sequence shown here is derived from an EMBL/GenBank/DDBJ whole genome shotgun (WGS) entry which is preliminary data.</text>
</comment>
<dbReference type="RefSeq" id="WP_134243495.1">
    <property type="nucleotide sequence ID" value="NZ_SNTY01000011.1"/>
</dbReference>
<evidence type="ECO:0000256" key="1">
    <source>
        <dbReference type="SAM" id="MobiDB-lite"/>
    </source>
</evidence>
<evidence type="ECO:0000313" key="3">
    <source>
        <dbReference type="Proteomes" id="UP000297834"/>
    </source>
</evidence>
<sequence length="614" mass="68623">MILQKLNDLYERLNEQGKVATRGYAVAKIDFCLILNQAGELAAINDLRLPDKRRSALELIAPQGQTRTVGIKSNFLWDKTAYVLGVSTTSKRSQEEHQNFKNLHFNALAQNEDLGLQALVSFLQEWQPEHYTTHPVIQPFTEELIDKNVVFRLEGETLYLHDRPIAKDIWASLQAEETSVIGQCLVSGRQAPLARLHPAIKGVDGGQSSGAMIVSFNKNSFESFGKTQGENSPMSEQATFAYTIALNYLLRRSEGNQQRLKIGDAVTVFWAEANNASQAEQAELFVAALFAPPPPTDEQETQSLSGLIKQIASGRPLSAIRPDLDPYTRFYILGLSPNAARISVRFWQQSTLGQLSERISEHYQDLYLEPIPWRTPPSIASLTLATVPHRAGQKPKFDDVSPLLAGDLARAIFTGQRYPQSLLAQLLLRMRSDGQITSLRVALCKAVINRAARLSQQFDLQTKNHKEIPMSLDVTETNPAYRLGRLFAVLESIQRKALGDSVNATIRDRYWGAASATPASIFPMLLRNAANHLGKIRKENPGLSSFFDWQIGDIEQGLSTSWPKSLNMNDQGRFAIGYYHQKWTKTIKTKEGEEVKNEMAESLPVNDGMNNTEE</sequence>
<evidence type="ECO:0000313" key="2">
    <source>
        <dbReference type="EMBL" id="TEU30168.1"/>
    </source>
</evidence>
<feature type="region of interest" description="Disordered" evidence="1">
    <location>
        <begin position="595"/>
        <end position="614"/>
    </location>
</feature>
<protein>
    <submittedName>
        <fullName evidence="2">Type I-C CRISPR-associated protein Cas8c/Csd1</fullName>
    </submittedName>
</protein>
<dbReference type="NCBIfam" id="TIGR01863">
    <property type="entry name" value="cas_Csd1"/>
    <property type="match status" value="1"/>
</dbReference>
<dbReference type="Pfam" id="PF09709">
    <property type="entry name" value="Cas_Csd1"/>
    <property type="match status" value="1"/>
</dbReference>
<dbReference type="InterPro" id="IPR010144">
    <property type="entry name" value="CRISPR-assoc_prot_Csd1-typ"/>
</dbReference>
<dbReference type="EMBL" id="SNTY01000011">
    <property type="protein sequence ID" value="TEU30168.1"/>
    <property type="molecule type" value="Genomic_DNA"/>
</dbReference>
<organism evidence="2 3">
    <name type="scientific">Alkanindiges illinoisensis</name>
    <dbReference type="NCBI Taxonomy" id="197183"/>
    <lineage>
        <taxon>Bacteria</taxon>
        <taxon>Pseudomonadati</taxon>
        <taxon>Pseudomonadota</taxon>
        <taxon>Gammaproteobacteria</taxon>
        <taxon>Moraxellales</taxon>
        <taxon>Moraxellaceae</taxon>
        <taxon>Alkanindiges</taxon>
    </lineage>
</organism>
<dbReference type="OrthoDB" id="9778918at2"/>
<dbReference type="AlphaFoldDB" id="A0A4Y7XEF9"/>
<accession>A0A4Y7XEF9</accession>
<name>A0A4Y7XEF9_9GAMM</name>
<gene>
    <name evidence="2" type="primary">cas8c</name>
    <name evidence="2" type="ORF">E2B99_02960</name>
</gene>